<evidence type="ECO:0000313" key="21">
    <source>
        <dbReference type="EMBL" id="KAJ7100803.1"/>
    </source>
</evidence>
<organism evidence="21 22">
    <name type="scientific">Mycena belliarum</name>
    <dbReference type="NCBI Taxonomy" id="1033014"/>
    <lineage>
        <taxon>Eukaryota</taxon>
        <taxon>Fungi</taxon>
        <taxon>Dikarya</taxon>
        <taxon>Basidiomycota</taxon>
        <taxon>Agaricomycotina</taxon>
        <taxon>Agaricomycetes</taxon>
        <taxon>Agaricomycetidae</taxon>
        <taxon>Agaricales</taxon>
        <taxon>Marasmiineae</taxon>
        <taxon>Mycenaceae</taxon>
        <taxon>Mycena</taxon>
    </lineage>
</organism>
<evidence type="ECO:0000256" key="13">
    <source>
        <dbReference type="ARBA" id="ARBA00023324"/>
    </source>
</evidence>
<feature type="disulfide bond" evidence="17">
    <location>
        <begin position="29"/>
        <end position="41"/>
    </location>
</feature>
<sequence length="359" mass="37279">MAFNTLSVVFLAITTARLTSAAYSKPVTCATGQKTAHAACCVLFPILDDIQANLFDGGKCGEEVHESLRLTFHDAIGFSPSLGGGGADGSIFYFDKVETAFGANAGIDDIVDAQTPFINKYNTTITAGDFIQFAGAVGVGNCPGAPRVPFFLNRPAAKAASPAGLIPEPFDSITKILARFAEVNFSPEEVVALLASHTVAAADHVDVTIPGSPFDSTPGVFDTQLFIETQLRGTGFPGTGGNNGEVESPLAGEIRLQSDAALARDPRTACAWQSFAANQAKMQREFGAAMAKMAVIGQDKRKMVDCSDVIPIPKPVVGTPHLPAGKTMGDIEQACTSSAFPTLTADPGPATSVAPVPPS</sequence>
<dbReference type="InterPro" id="IPR002016">
    <property type="entry name" value="Haem_peroxidase"/>
</dbReference>
<evidence type="ECO:0000256" key="10">
    <source>
        <dbReference type="ARBA" id="ARBA00023004"/>
    </source>
</evidence>
<feature type="binding site" evidence="15">
    <location>
        <position position="215"/>
    </location>
    <ligand>
        <name>Ca(2+)</name>
        <dbReference type="ChEBI" id="CHEBI:29108"/>
        <label>2</label>
    </ligand>
</feature>
<evidence type="ECO:0000256" key="16">
    <source>
        <dbReference type="PIRSR" id="PIRSR601621-3"/>
    </source>
</evidence>
<feature type="region of interest" description="Disordered" evidence="19">
    <location>
        <begin position="339"/>
        <end position="359"/>
    </location>
</feature>
<dbReference type="PRINTS" id="PR00462">
    <property type="entry name" value="LIGNINASE"/>
</dbReference>
<dbReference type="InterPro" id="IPR001621">
    <property type="entry name" value="Ligninase"/>
</dbReference>
<keyword evidence="10 15" id="KW-0408">Iron</keyword>
<dbReference type="SUPFAM" id="SSF48113">
    <property type="entry name" value="Heme-dependent peroxidases"/>
    <property type="match status" value="1"/>
</dbReference>
<comment type="cofactor">
    <cofactor evidence="15">
        <name>heme b</name>
        <dbReference type="ChEBI" id="CHEBI:60344"/>
    </cofactor>
    <text evidence="15">Binds 1 heme b (iron(II)-protoporphyrin IX) group per subunit.</text>
</comment>
<evidence type="ECO:0000256" key="7">
    <source>
        <dbReference type="ARBA" id="ARBA00022729"/>
    </source>
</evidence>
<comment type="subcellular location">
    <subcellularLocation>
        <location evidence="1">Secreted</location>
    </subcellularLocation>
</comment>
<evidence type="ECO:0000256" key="6">
    <source>
        <dbReference type="ARBA" id="ARBA00022723"/>
    </source>
</evidence>
<comment type="caution">
    <text evidence="21">The sequence shown here is derived from an EMBL/GenBank/DDBJ whole genome shotgun (WGS) entry which is preliminary data.</text>
</comment>
<dbReference type="GO" id="GO:0020037">
    <property type="term" value="F:heme binding"/>
    <property type="evidence" value="ECO:0007669"/>
    <property type="project" value="UniProtKB-UniRule"/>
</dbReference>
<dbReference type="CDD" id="cd00692">
    <property type="entry name" value="ligninase"/>
    <property type="match status" value="1"/>
</dbReference>
<dbReference type="Pfam" id="PF00141">
    <property type="entry name" value="peroxidase"/>
    <property type="match status" value="1"/>
</dbReference>
<dbReference type="GO" id="GO:0000302">
    <property type="term" value="P:response to reactive oxygen species"/>
    <property type="evidence" value="ECO:0007669"/>
    <property type="project" value="TreeGrafter"/>
</dbReference>
<evidence type="ECO:0000256" key="3">
    <source>
        <dbReference type="ARBA" id="ARBA00022525"/>
    </source>
</evidence>
<feature type="binding site" evidence="15">
    <location>
        <position position="88"/>
    </location>
    <ligand>
        <name>Ca(2+)</name>
        <dbReference type="ChEBI" id="CHEBI:29108"/>
        <label>1</label>
    </ligand>
</feature>
<feature type="site" description="Transition state stabilizer" evidence="16">
    <location>
        <position position="69"/>
    </location>
</feature>
<evidence type="ECO:0000256" key="14">
    <source>
        <dbReference type="PIRSR" id="PIRSR601621-1"/>
    </source>
</evidence>
<dbReference type="InterPro" id="IPR010255">
    <property type="entry name" value="Haem_peroxidase_sf"/>
</dbReference>
<feature type="binding site" evidence="15">
    <location>
        <position position="74"/>
    </location>
    <ligand>
        <name>Ca(2+)</name>
        <dbReference type="ChEBI" id="CHEBI:29108"/>
        <label>1</label>
    </ligand>
</feature>
<dbReference type="InterPro" id="IPR024589">
    <property type="entry name" value="Ligninase_C"/>
</dbReference>
<dbReference type="Pfam" id="PF11895">
    <property type="entry name" value="Peroxidase_ext"/>
    <property type="match status" value="1"/>
</dbReference>
<gene>
    <name evidence="21" type="ORF">B0H15DRAFT_944095</name>
</gene>
<feature type="binding site" evidence="15">
    <location>
        <position position="217"/>
    </location>
    <ligand>
        <name>Ca(2+)</name>
        <dbReference type="ChEBI" id="CHEBI:29108"/>
        <label>2</label>
    </ligand>
</feature>
<accession>A0AAD6XUJ5</accession>
<name>A0AAD6XUJ5_9AGAR</name>
<evidence type="ECO:0000256" key="8">
    <source>
        <dbReference type="ARBA" id="ARBA00022837"/>
    </source>
</evidence>
<feature type="binding site" description="axial binding residue" evidence="15">
    <location>
        <position position="197"/>
    </location>
    <ligand>
        <name>heme b</name>
        <dbReference type="ChEBI" id="CHEBI:60344"/>
    </ligand>
    <ligandPart>
        <name>Fe</name>
        <dbReference type="ChEBI" id="CHEBI:18248"/>
    </ligandPart>
</feature>
<feature type="disulfide bond" evidence="17">
    <location>
        <begin position="60"/>
        <end position="142"/>
    </location>
</feature>
<keyword evidence="13" id="KW-0376">Hydrogen peroxide</keyword>
<keyword evidence="4 18" id="KW-0575">Peroxidase</keyword>
<feature type="binding site" evidence="15">
    <location>
        <position position="222"/>
    </location>
    <ligand>
        <name>Ca(2+)</name>
        <dbReference type="ChEBI" id="CHEBI:29108"/>
        <label>2</label>
    </ligand>
</feature>
<feature type="signal peptide" evidence="18">
    <location>
        <begin position="1"/>
        <end position="21"/>
    </location>
</feature>
<dbReference type="InterPro" id="IPR019793">
    <property type="entry name" value="Peroxidases_heam-ligand_BS"/>
</dbReference>
<dbReference type="AlphaFoldDB" id="A0AAD6XUJ5"/>
<evidence type="ECO:0000256" key="12">
    <source>
        <dbReference type="ARBA" id="ARBA00023180"/>
    </source>
</evidence>
<reference evidence="21" key="1">
    <citation type="submission" date="2023-03" db="EMBL/GenBank/DDBJ databases">
        <title>Massive genome expansion in bonnet fungi (Mycena s.s.) driven by repeated elements and novel gene families across ecological guilds.</title>
        <authorList>
            <consortium name="Lawrence Berkeley National Laboratory"/>
            <person name="Harder C.B."/>
            <person name="Miyauchi S."/>
            <person name="Viragh M."/>
            <person name="Kuo A."/>
            <person name="Thoen E."/>
            <person name="Andreopoulos B."/>
            <person name="Lu D."/>
            <person name="Skrede I."/>
            <person name="Drula E."/>
            <person name="Henrissat B."/>
            <person name="Morin E."/>
            <person name="Kohler A."/>
            <person name="Barry K."/>
            <person name="LaButti K."/>
            <person name="Morin E."/>
            <person name="Salamov A."/>
            <person name="Lipzen A."/>
            <person name="Mereny Z."/>
            <person name="Hegedus B."/>
            <person name="Baldrian P."/>
            <person name="Stursova M."/>
            <person name="Weitz H."/>
            <person name="Taylor A."/>
            <person name="Grigoriev I.V."/>
            <person name="Nagy L.G."/>
            <person name="Martin F."/>
            <person name="Kauserud H."/>
        </authorList>
    </citation>
    <scope>NUCLEOTIDE SEQUENCE</scope>
    <source>
        <strain evidence="21">CBHHK173m</strain>
    </source>
</reference>
<comment type="similarity">
    <text evidence="2 18">Belongs to the peroxidase family. Ligninase subfamily.</text>
</comment>
<evidence type="ECO:0000256" key="15">
    <source>
        <dbReference type="PIRSR" id="PIRSR601621-2"/>
    </source>
</evidence>
<keyword evidence="6 15" id="KW-0479">Metal-binding</keyword>
<feature type="binding site" evidence="15">
    <location>
        <position position="198"/>
    </location>
    <ligand>
        <name>Ca(2+)</name>
        <dbReference type="ChEBI" id="CHEBI:29108"/>
        <label>2</label>
    </ligand>
</feature>
<dbReference type="InterPro" id="IPR044831">
    <property type="entry name" value="Ccp1-like"/>
</dbReference>
<dbReference type="GO" id="GO:0004601">
    <property type="term" value="F:peroxidase activity"/>
    <property type="evidence" value="ECO:0007669"/>
    <property type="project" value="UniProtKB-KW"/>
</dbReference>
<evidence type="ECO:0000313" key="22">
    <source>
        <dbReference type="Proteomes" id="UP001222325"/>
    </source>
</evidence>
<keyword evidence="22" id="KW-1185">Reference proteome</keyword>
<dbReference type="GO" id="GO:0034599">
    <property type="term" value="P:cellular response to oxidative stress"/>
    <property type="evidence" value="ECO:0007669"/>
    <property type="project" value="InterPro"/>
</dbReference>
<keyword evidence="7 18" id="KW-0732">Signal</keyword>
<dbReference type="GO" id="GO:0042744">
    <property type="term" value="P:hydrogen peroxide catabolic process"/>
    <property type="evidence" value="ECO:0007669"/>
    <property type="project" value="UniProtKB-KW"/>
</dbReference>
<keyword evidence="8 15" id="KW-0106">Calcium</keyword>
<dbReference type="EC" id="1.11.1.-" evidence="18"/>
<keyword evidence="9 18" id="KW-0560">Oxidoreductase</keyword>
<feature type="active site" description="Proton acceptor" evidence="14">
    <location>
        <position position="73"/>
    </location>
</feature>
<dbReference type="Proteomes" id="UP001222325">
    <property type="component" value="Unassembled WGS sequence"/>
</dbReference>
<dbReference type="PANTHER" id="PTHR31356">
    <property type="entry name" value="THYLAKOID LUMENAL 29 KDA PROTEIN, CHLOROPLASTIC-RELATED"/>
    <property type="match status" value="1"/>
</dbReference>
<comment type="cofactor">
    <cofactor evidence="15 18">
        <name>Ca(2+)</name>
        <dbReference type="ChEBI" id="CHEBI:29108"/>
    </cofactor>
    <text evidence="15 18">Binds 2 calcium ions per subunit.</text>
</comment>
<proteinExistence type="inferred from homology"/>
<protein>
    <recommendedName>
        <fullName evidence="18">Peroxidase</fullName>
        <ecNumber evidence="18">1.11.1.-</ecNumber>
    </recommendedName>
</protein>
<feature type="disulfide bond" evidence="17">
    <location>
        <begin position="270"/>
        <end position="335"/>
    </location>
</feature>
<evidence type="ECO:0000259" key="20">
    <source>
        <dbReference type="PROSITE" id="PS50873"/>
    </source>
</evidence>
<evidence type="ECO:0000256" key="19">
    <source>
        <dbReference type="SAM" id="MobiDB-lite"/>
    </source>
</evidence>
<dbReference type="PROSITE" id="PS00435">
    <property type="entry name" value="PEROXIDASE_1"/>
    <property type="match status" value="1"/>
</dbReference>
<evidence type="ECO:0000256" key="1">
    <source>
        <dbReference type="ARBA" id="ARBA00004613"/>
    </source>
</evidence>
<dbReference type="PRINTS" id="PR00458">
    <property type="entry name" value="PEROXIDASE"/>
</dbReference>
<keyword evidence="3" id="KW-0964">Secreted</keyword>
<evidence type="ECO:0000256" key="5">
    <source>
        <dbReference type="ARBA" id="ARBA00022617"/>
    </source>
</evidence>
<dbReference type="Gene3D" id="1.10.420.10">
    <property type="entry name" value="Peroxidase, domain 2"/>
    <property type="match status" value="1"/>
</dbReference>
<evidence type="ECO:0000256" key="2">
    <source>
        <dbReference type="ARBA" id="ARBA00006089"/>
    </source>
</evidence>
<keyword evidence="5 15" id="KW-0349">Heme</keyword>
<feature type="binding site" evidence="15">
    <location>
        <position position="90"/>
    </location>
    <ligand>
        <name>Ca(2+)</name>
        <dbReference type="ChEBI" id="CHEBI:29108"/>
        <label>1</label>
    </ligand>
</feature>
<keyword evidence="11 17" id="KW-1015">Disulfide bond</keyword>
<evidence type="ECO:0000256" key="11">
    <source>
        <dbReference type="ARBA" id="ARBA00023157"/>
    </source>
</evidence>
<dbReference type="GO" id="GO:0005576">
    <property type="term" value="C:extracellular region"/>
    <property type="evidence" value="ECO:0007669"/>
    <property type="project" value="UniProtKB-SubCell"/>
</dbReference>
<dbReference type="Gene3D" id="1.10.520.10">
    <property type="match status" value="1"/>
</dbReference>
<dbReference type="PROSITE" id="PS50873">
    <property type="entry name" value="PEROXIDASE_4"/>
    <property type="match status" value="1"/>
</dbReference>
<dbReference type="PANTHER" id="PTHR31356:SF66">
    <property type="entry name" value="CATALASE-PEROXIDASE"/>
    <property type="match status" value="1"/>
</dbReference>
<evidence type="ECO:0000256" key="18">
    <source>
        <dbReference type="RuleBase" id="RU363051"/>
    </source>
</evidence>
<feature type="domain" description="Plant heme peroxidase family profile" evidence="20">
    <location>
        <begin position="68"/>
        <end position="339"/>
    </location>
</feature>
<evidence type="ECO:0000256" key="9">
    <source>
        <dbReference type="ARBA" id="ARBA00023002"/>
    </source>
</evidence>
<keyword evidence="12" id="KW-0325">Glycoprotein</keyword>
<dbReference type="EMBL" id="JARJCN010000005">
    <property type="protein sequence ID" value="KAJ7100803.1"/>
    <property type="molecule type" value="Genomic_DNA"/>
</dbReference>
<dbReference type="GO" id="GO:0046872">
    <property type="term" value="F:metal ion binding"/>
    <property type="evidence" value="ECO:0007669"/>
    <property type="project" value="UniProtKB-UniRule"/>
</dbReference>
<feature type="binding site" evidence="15">
    <location>
        <position position="86"/>
    </location>
    <ligand>
        <name>Ca(2+)</name>
        <dbReference type="ChEBI" id="CHEBI:29108"/>
        <label>1</label>
    </ligand>
</feature>
<feature type="disulfide bond" evidence="17">
    <location>
        <begin position="40"/>
        <end position="306"/>
    </location>
</feature>
<evidence type="ECO:0000256" key="4">
    <source>
        <dbReference type="ARBA" id="ARBA00022559"/>
    </source>
</evidence>
<dbReference type="InterPro" id="IPR019794">
    <property type="entry name" value="Peroxidases_AS"/>
</dbReference>
<feature type="chain" id="PRO_5041783531" description="Peroxidase" evidence="18">
    <location>
        <begin position="22"/>
        <end position="359"/>
    </location>
</feature>
<evidence type="ECO:0000256" key="17">
    <source>
        <dbReference type="PIRSR" id="PIRSR601621-4"/>
    </source>
</evidence>
<dbReference type="PROSITE" id="PS00436">
    <property type="entry name" value="PEROXIDASE_2"/>
    <property type="match status" value="1"/>
</dbReference>